<name>A0A0B1S321_OESDE</name>
<dbReference type="AlphaFoldDB" id="A0A0B1S321"/>
<keyword evidence="2" id="KW-1185">Reference proteome</keyword>
<gene>
    <name evidence="1" type="ORF">OESDEN_22094</name>
</gene>
<evidence type="ECO:0000313" key="1">
    <source>
        <dbReference type="EMBL" id="KHJ78286.1"/>
    </source>
</evidence>
<protein>
    <submittedName>
        <fullName evidence="1">Uncharacterized protein</fullName>
    </submittedName>
</protein>
<evidence type="ECO:0000313" key="2">
    <source>
        <dbReference type="Proteomes" id="UP000053660"/>
    </source>
</evidence>
<proteinExistence type="predicted"/>
<organism evidence="1 2">
    <name type="scientific">Oesophagostomum dentatum</name>
    <name type="common">Nodular worm</name>
    <dbReference type="NCBI Taxonomy" id="61180"/>
    <lineage>
        <taxon>Eukaryota</taxon>
        <taxon>Metazoa</taxon>
        <taxon>Ecdysozoa</taxon>
        <taxon>Nematoda</taxon>
        <taxon>Chromadorea</taxon>
        <taxon>Rhabditida</taxon>
        <taxon>Rhabditina</taxon>
        <taxon>Rhabditomorpha</taxon>
        <taxon>Strongyloidea</taxon>
        <taxon>Strongylidae</taxon>
        <taxon>Oesophagostomum</taxon>
    </lineage>
</organism>
<dbReference type="EMBL" id="KN609924">
    <property type="protein sequence ID" value="KHJ78286.1"/>
    <property type="molecule type" value="Genomic_DNA"/>
</dbReference>
<reference evidence="1 2" key="1">
    <citation type="submission" date="2014-03" db="EMBL/GenBank/DDBJ databases">
        <title>Draft genome of the hookworm Oesophagostomum dentatum.</title>
        <authorList>
            <person name="Mitreva M."/>
        </authorList>
    </citation>
    <scope>NUCLEOTIDE SEQUENCE [LARGE SCALE GENOMIC DNA]</scope>
    <source>
        <strain evidence="1 2">OD-Hann</strain>
    </source>
</reference>
<accession>A0A0B1S321</accession>
<sequence>MLCMTSRLGYPALRTGVLLRLLRMGCEYFWYLIGSLSRTMIRAGGCRPFSKRPKKNKFAATKHSAAMHCFDTHSVARCEAMLIRALILKEGPLFCIFIESLIISQFMKL</sequence>
<dbReference type="Proteomes" id="UP000053660">
    <property type="component" value="Unassembled WGS sequence"/>
</dbReference>